<dbReference type="Gene3D" id="3.30.200.20">
    <property type="entry name" value="Phosphorylase Kinase, domain 1"/>
    <property type="match status" value="1"/>
</dbReference>
<dbReference type="EMBL" id="JAVDXW010000001">
    <property type="protein sequence ID" value="MDR7300830.1"/>
    <property type="molecule type" value="Genomic_DNA"/>
</dbReference>
<keyword evidence="3" id="KW-1185">Reference proteome</keyword>
<gene>
    <name evidence="2" type="ORF">JOF55_001011</name>
</gene>
<dbReference type="Proteomes" id="UP001180845">
    <property type="component" value="Unassembled WGS sequence"/>
</dbReference>
<protein>
    <submittedName>
        <fullName evidence="2">Fructosamine-3-kinase</fullName>
    </submittedName>
</protein>
<organism evidence="2 3">
    <name type="scientific">Haloactinomyces albus</name>
    <dbReference type="NCBI Taxonomy" id="1352928"/>
    <lineage>
        <taxon>Bacteria</taxon>
        <taxon>Bacillati</taxon>
        <taxon>Actinomycetota</taxon>
        <taxon>Actinomycetes</taxon>
        <taxon>Actinopolysporales</taxon>
        <taxon>Actinopolysporaceae</taxon>
        <taxon>Haloactinomyces</taxon>
    </lineage>
</organism>
<accession>A0AAE3ZBJ5</accession>
<comment type="caution">
    <text evidence="2">The sequence shown here is derived from an EMBL/GenBank/DDBJ whole genome shotgun (WGS) entry which is preliminary data.</text>
</comment>
<dbReference type="InterPro" id="IPR011009">
    <property type="entry name" value="Kinase-like_dom_sf"/>
</dbReference>
<dbReference type="GO" id="GO:0016301">
    <property type="term" value="F:kinase activity"/>
    <property type="evidence" value="ECO:0007669"/>
    <property type="project" value="UniProtKB-UniRule"/>
</dbReference>
<name>A0AAE3ZBJ5_9ACTN</name>
<dbReference type="PIRSF" id="PIRSF006221">
    <property type="entry name" value="Ketosamine-3-kinase"/>
    <property type="match status" value="1"/>
</dbReference>
<dbReference type="InterPro" id="IPR016477">
    <property type="entry name" value="Fructo-/Ketosamine-3-kinase"/>
</dbReference>
<dbReference type="Pfam" id="PF03881">
    <property type="entry name" value="Fructosamin_kin"/>
    <property type="match status" value="1"/>
</dbReference>
<dbReference type="Gene3D" id="1.20.1270.240">
    <property type="match status" value="1"/>
</dbReference>
<reference evidence="2" key="1">
    <citation type="submission" date="2023-07" db="EMBL/GenBank/DDBJ databases">
        <title>Sequencing the genomes of 1000 actinobacteria strains.</title>
        <authorList>
            <person name="Klenk H.-P."/>
        </authorList>
    </citation>
    <scope>NUCLEOTIDE SEQUENCE</scope>
    <source>
        <strain evidence="2">DSM 45977</strain>
    </source>
</reference>
<comment type="similarity">
    <text evidence="1">Belongs to the fructosamine kinase family.</text>
</comment>
<dbReference type="PANTHER" id="PTHR12149">
    <property type="entry name" value="FRUCTOSAMINE 3 KINASE-RELATED PROTEIN"/>
    <property type="match status" value="1"/>
</dbReference>
<evidence type="ECO:0000313" key="2">
    <source>
        <dbReference type="EMBL" id="MDR7300830.1"/>
    </source>
</evidence>
<dbReference type="SUPFAM" id="SSF56112">
    <property type="entry name" value="Protein kinase-like (PK-like)"/>
    <property type="match status" value="1"/>
</dbReference>
<evidence type="ECO:0000256" key="1">
    <source>
        <dbReference type="PIRNR" id="PIRNR006221"/>
    </source>
</evidence>
<dbReference type="RefSeq" id="WP_310270268.1">
    <property type="nucleotide sequence ID" value="NZ_JAVDXW010000001.1"/>
</dbReference>
<dbReference type="PANTHER" id="PTHR12149:SF8">
    <property type="entry name" value="PROTEIN-RIBULOSAMINE 3-KINASE"/>
    <property type="match status" value="1"/>
</dbReference>
<dbReference type="AlphaFoldDB" id="A0AAE3ZBJ5"/>
<dbReference type="Gene3D" id="1.10.510.10">
    <property type="entry name" value="Transferase(Phosphotransferase) domain 1"/>
    <property type="match status" value="1"/>
</dbReference>
<sequence>MSRTDQALAAVAELTGDTPASARRLGGGDAAATFEVGLADGGTVFAKTASADMPGASAAEAASLAWLAEADSVPVPAVHGHDEHWLVTDHIRTASPTKPAAEELGRGLARMHAAGAPAHGAPPPGGPSDAWIGLAPMRNEPTPEWPSFYAAHRIEPYLRRAVDSGTVTAQEGEVISRVCAHIEDLAGPAESPARLHGDLWSGNVHWGDGGDGTRAWLIDPAAHGGHRETDLAMLQLFGCPHLDRVLSAYDEVHPLAEGWRDRVSLHQLFPLLVHAVLFGRGFATQAVTAARSALG</sequence>
<proteinExistence type="inferred from homology"/>
<keyword evidence="1" id="KW-0418">Kinase</keyword>
<keyword evidence="1" id="KW-0808">Transferase</keyword>
<evidence type="ECO:0000313" key="3">
    <source>
        <dbReference type="Proteomes" id="UP001180845"/>
    </source>
</evidence>